<dbReference type="EMBL" id="MF417980">
    <property type="protein sequence ID" value="ASN72864.1"/>
    <property type="molecule type" value="Genomic_DNA"/>
</dbReference>
<dbReference type="InterPro" id="IPR021739">
    <property type="entry name" value="SaV-like"/>
</dbReference>
<accession>A0A2H4JC86</accession>
<reference evidence="1" key="1">
    <citation type="submission" date="2017-06" db="EMBL/GenBank/DDBJ databases">
        <title>Novel phages from South African skin metaviromes.</title>
        <authorList>
            <person name="van Zyl L.J."/>
            <person name="Abrahams Y."/>
            <person name="Stander E.A."/>
            <person name="Kirby B.M."/>
            <person name="Clavaud C."/>
            <person name="Farcet C."/>
            <person name="Breton L."/>
            <person name="Trindade M.I."/>
        </authorList>
    </citation>
    <scope>NUCLEOTIDE SEQUENCE</scope>
</reference>
<evidence type="ECO:0000313" key="1">
    <source>
        <dbReference type="EMBL" id="ASN72864.1"/>
    </source>
</evidence>
<gene>
    <name evidence="1" type="ORF">10F4_8</name>
</gene>
<evidence type="ECO:0008006" key="2">
    <source>
        <dbReference type="Google" id="ProtNLM"/>
    </source>
</evidence>
<proteinExistence type="predicted"/>
<organism evidence="1">
    <name type="scientific">uncultured Caudovirales phage</name>
    <dbReference type="NCBI Taxonomy" id="2100421"/>
    <lineage>
        <taxon>Viruses</taxon>
        <taxon>Duplodnaviria</taxon>
        <taxon>Heunggongvirae</taxon>
        <taxon>Uroviricota</taxon>
        <taxon>Caudoviricetes</taxon>
        <taxon>Peduoviridae</taxon>
        <taxon>Maltschvirus</taxon>
        <taxon>Maltschvirus maltsch</taxon>
    </lineage>
</organism>
<sequence>MKIRDLDLDQYVIVYDMGKSEDSEGMTVVGRVEEIVFNDDNDNVATINSLGNLYDITDDNDFELWSNYIESKTEHIAFDKENTKKAKKILSNDVQQRKRKDEDTALFKIEDLKVGYKVKVLDDNMIGEVSEISDNGKSAEIRVDDSVYRIINDNYDFTIIEWNAVPQYPDDTVNHPSHYNYGDIEEINFIEQVTKHYNPNVAYHIGNAIKYLARSPHKNGKEDIDKARWYIERAFENWDK</sequence>
<name>A0A2H4JC86_9CAUD</name>
<dbReference type="Pfam" id="PF11753">
    <property type="entry name" value="DUF3310"/>
    <property type="match status" value="1"/>
</dbReference>
<protein>
    <recommendedName>
        <fullName evidence="2">SaV-like</fullName>
    </recommendedName>
</protein>